<dbReference type="InterPro" id="IPR018060">
    <property type="entry name" value="HTH_AraC"/>
</dbReference>
<evidence type="ECO:0000256" key="3">
    <source>
        <dbReference type="ARBA" id="ARBA00023163"/>
    </source>
</evidence>
<keyword evidence="6" id="KW-1185">Reference proteome</keyword>
<keyword evidence="2" id="KW-0238">DNA-binding</keyword>
<keyword evidence="3" id="KW-0804">Transcription</keyword>
<dbReference type="Gene3D" id="1.10.10.60">
    <property type="entry name" value="Homeodomain-like"/>
    <property type="match status" value="2"/>
</dbReference>
<name>A0ABW2PN79_9BACL</name>
<dbReference type="InterPro" id="IPR020449">
    <property type="entry name" value="Tscrpt_reg_AraC-type_HTH"/>
</dbReference>
<feature type="domain" description="HTH araC/xylS-type" evidence="4">
    <location>
        <begin position="199"/>
        <end position="300"/>
    </location>
</feature>
<dbReference type="RefSeq" id="WP_214785973.1">
    <property type="nucleotide sequence ID" value="NZ_JANIEL010000030.1"/>
</dbReference>
<evidence type="ECO:0000259" key="4">
    <source>
        <dbReference type="PROSITE" id="PS01124"/>
    </source>
</evidence>
<evidence type="ECO:0000313" key="6">
    <source>
        <dbReference type="Proteomes" id="UP001596439"/>
    </source>
</evidence>
<sequence>MNTVRIESISKMHKLLGLAPPKHPHISIFNWEDVQPQEGANEKNDGLAVFDFYMVSVKDFPCGQLKYGRNTYDFSEGSMMFVGPNQAMSSTDDTTSSGWALIFHPELIRHSKLAKKMSEYTFFHYNVHEALHLSEKEKSIISALVDQIREEYSSNIDVFTKEVIVSQLELLFNYSQRFYSRQFITRTAHNSDLVSMFEAHLIDWFDSGKASDLGLPTVKQCADKIGMSPDYLSDMLKQETGKSAQEHIHYMLIDRAKNELLSTSHSVSEIAYTLGFEYPQYFSKLFKNKTGMTPSQYRLI</sequence>
<dbReference type="SUPFAM" id="SSF46689">
    <property type="entry name" value="Homeodomain-like"/>
    <property type="match status" value="1"/>
</dbReference>
<evidence type="ECO:0000256" key="2">
    <source>
        <dbReference type="ARBA" id="ARBA00023125"/>
    </source>
</evidence>
<dbReference type="PRINTS" id="PR00032">
    <property type="entry name" value="HTHARAC"/>
</dbReference>
<proteinExistence type="predicted"/>
<dbReference type="Proteomes" id="UP001596439">
    <property type="component" value="Unassembled WGS sequence"/>
</dbReference>
<keyword evidence="1" id="KW-0805">Transcription regulation</keyword>
<dbReference type="SMART" id="SM00342">
    <property type="entry name" value="HTH_ARAC"/>
    <property type="match status" value="1"/>
</dbReference>
<comment type="caution">
    <text evidence="5">The sequence shown here is derived from an EMBL/GenBank/DDBJ whole genome shotgun (WGS) entry which is preliminary data.</text>
</comment>
<dbReference type="PROSITE" id="PS01124">
    <property type="entry name" value="HTH_ARAC_FAMILY_2"/>
    <property type="match status" value="1"/>
</dbReference>
<organism evidence="5 6">
    <name type="scientific">Exiguobacterium aestuarii</name>
    <dbReference type="NCBI Taxonomy" id="273527"/>
    <lineage>
        <taxon>Bacteria</taxon>
        <taxon>Bacillati</taxon>
        <taxon>Bacillota</taxon>
        <taxon>Bacilli</taxon>
        <taxon>Bacillales</taxon>
        <taxon>Bacillales Family XII. Incertae Sedis</taxon>
        <taxon>Exiguobacterium</taxon>
    </lineage>
</organism>
<reference evidence="6" key="1">
    <citation type="journal article" date="2019" name="Int. J. Syst. Evol. Microbiol.">
        <title>The Global Catalogue of Microorganisms (GCM) 10K type strain sequencing project: providing services to taxonomists for standard genome sequencing and annotation.</title>
        <authorList>
            <consortium name="The Broad Institute Genomics Platform"/>
            <consortium name="The Broad Institute Genome Sequencing Center for Infectious Disease"/>
            <person name="Wu L."/>
            <person name="Ma J."/>
        </authorList>
    </citation>
    <scope>NUCLEOTIDE SEQUENCE [LARGE SCALE GENOMIC DNA]</scope>
    <source>
        <strain evidence="6">CCUG 55590</strain>
    </source>
</reference>
<accession>A0ABW2PN79</accession>
<dbReference type="Pfam" id="PF12833">
    <property type="entry name" value="HTH_18"/>
    <property type="match status" value="1"/>
</dbReference>
<dbReference type="PANTHER" id="PTHR43280:SF32">
    <property type="entry name" value="TRANSCRIPTIONAL REGULATORY PROTEIN"/>
    <property type="match status" value="1"/>
</dbReference>
<protein>
    <submittedName>
        <fullName evidence="5">Helix-turn-helix domain-containing protein</fullName>
    </submittedName>
</protein>
<dbReference type="EMBL" id="JBHTCE010000001">
    <property type="protein sequence ID" value="MFC7388591.1"/>
    <property type="molecule type" value="Genomic_DNA"/>
</dbReference>
<dbReference type="PANTHER" id="PTHR43280">
    <property type="entry name" value="ARAC-FAMILY TRANSCRIPTIONAL REGULATOR"/>
    <property type="match status" value="1"/>
</dbReference>
<evidence type="ECO:0000256" key="1">
    <source>
        <dbReference type="ARBA" id="ARBA00023015"/>
    </source>
</evidence>
<dbReference type="InterPro" id="IPR009057">
    <property type="entry name" value="Homeodomain-like_sf"/>
</dbReference>
<gene>
    <name evidence="5" type="ORF">ACFQO8_00470</name>
</gene>
<evidence type="ECO:0000313" key="5">
    <source>
        <dbReference type="EMBL" id="MFC7388591.1"/>
    </source>
</evidence>